<feature type="binding site" evidence="12">
    <location>
        <position position="125"/>
    </location>
    <ligand>
        <name>UDP-alpha-D-glucose</name>
        <dbReference type="ChEBI" id="CHEBI:58885"/>
    </ligand>
</feature>
<evidence type="ECO:0000313" key="16">
    <source>
        <dbReference type="RefSeq" id="XP_020081497.1"/>
    </source>
</evidence>
<feature type="transmembrane region" description="Helical" evidence="14">
    <location>
        <begin position="620"/>
        <end position="641"/>
    </location>
</feature>
<evidence type="ECO:0000256" key="12">
    <source>
        <dbReference type="PIRSR" id="PIRSR605150-2"/>
    </source>
</evidence>
<reference evidence="15" key="1">
    <citation type="journal article" date="2015" name="Nat. Genet.">
        <title>The pineapple genome and the evolution of CAM photosynthesis.</title>
        <authorList>
            <person name="Ming R."/>
            <person name="VanBuren R."/>
            <person name="Wai C.M."/>
            <person name="Tang H."/>
            <person name="Schatz M.C."/>
            <person name="Bowers J.E."/>
            <person name="Lyons E."/>
            <person name="Wang M.L."/>
            <person name="Chen J."/>
            <person name="Biggers E."/>
            <person name="Zhang J."/>
            <person name="Huang L."/>
            <person name="Zhang L."/>
            <person name="Miao W."/>
            <person name="Zhang J."/>
            <person name="Ye Z."/>
            <person name="Miao C."/>
            <person name="Lin Z."/>
            <person name="Wang H."/>
            <person name="Zhou H."/>
            <person name="Yim W.C."/>
            <person name="Priest H.D."/>
            <person name="Zheng C."/>
            <person name="Woodhouse M."/>
            <person name="Edger P.P."/>
            <person name="Guyot R."/>
            <person name="Guo H.B."/>
            <person name="Guo H."/>
            <person name="Zheng G."/>
            <person name="Singh R."/>
            <person name="Sharma A."/>
            <person name="Min X."/>
            <person name="Zheng Y."/>
            <person name="Lee H."/>
            <person name="Gurtowski J."/>
            <person name="Sedlazeck F.J."/>
            <person name="Harkess A."/>
            <person name="McKain M.R."/>
            <person name="Liao Z."/>
            <person name="Fang J."/>
            <person name="Liu J."/>
            <person name="Zhang X."/>
            <person name="Zhang Q."/>
            <person name="Hu W."/>
            <person name="Qin Y."/>
            <person name="Wang K."/>
            <person name="Chen L.Y."/>
            <person name="Shirley N."/>
            <person name="Lin Y.R."/>
            <person name="Liu L.Y."/>
            <person name="Hernandez A.G."/>
            <person name="Wright C.L."/>
            <person name="Bulone V."/>
            <person name="Tuskan G.A."/>
            <person name="Heath K."/>
            <person name="Zee F."/>
            <person name="Moore P.H."/>
            <person name="Sunkar R."/>
            <person name="Leebens-Mack J.H."/>
            <person name="Mockler T."/>
            <person name="Bennetzen J.L."/>
            <person name="Freeling M."/>
            <person name="Sankoff D."/>
            <person name="Paterson A.H."/>
            <person name="Zhu X."/>
            <person name="Yang X."/>
            <person name="Smith J.A."/>
            <person name="Cushman J.C."/>
            <person name="Paull R.E."/>
            <person name="Yu Q."/>
        </authorList>
    </citation>
    <scope>NUCLEOTIDE SEQUENCE [LARGE SCALE GENOMIC DNA]</scope>
    <source>
        <strain evidence="15">cv. F153</strain>
    </source>
</reference>
<feature type="transmembrane region" description="Helical" evidence="14">
    <location>
        <begin position="21"/>
        <end position="40"/>
    </location>
</feature>
<dbReference type="GO" id="GO:0071669">
    <property type="term" value="P:plant-type cell wall organization or biogenesis"/>
    <property type="evidence" value="ECO:0007669"/>
    <property type="project" value="UniProtKB-ARBA"/>
</dbReference>
<dbReference type="OrthoDB" id="72851at2759"/>
<feature type="active site" evidence="11">
    <location>
        <position position="466"/>
    </location>
</feature>
<dbReference type="GO" id="GO:0071555">
    <property type="term" value="P:cell wall organization"/>
    <property type="evidence" value="ECO:0007669"/>
    <property type="project" value="UniProtKB-KW"/>
</dbReference>
<organism evidence="15 16">
    <name type="scientific">Ananas comosus</name>
    <name type="common">Pineapple</name>
    <name type="synonym">Ananas ananas</name>
    <dbReference type="NCBI Taxonomy" id="4615"/>
    <lineage>
        <taxon>Eukaryota</taxon>
        <taxon>Viridiplantae</taxon>
        <taxon>Streptophyta</taxon>
        <taxon>Embryophyta</taxon>
        <taxon>Tracheophyta</taxon>
        <taxon>Spermatophyta</taxon>
        <taxon>Magnoliopsida</taxon>
        <taxon>Liliopsida</taxon>
        <taxon>Poales</taxon>
        <taxon>Bromeliaceae</taxon>
        <taxon>Bromelioideae</taxon>
        <taxon>Ananas</taxon>
    </lineage>
</organism>
<evidence type="ECO:0000256" key="1">
    <source>
        <dbReference type="ARBA" id="ARBA00004653"/>
    </source>
</evidence>
<dbReference type="Proteomes" id="UP000515123">
    <property type="component" value="Linkage group 2"/>
</dbReference>
<comment type="similarity">
    <text evidence="10">Belongs to the glycosyltransferase 2 family. Plant cellulose synthase-like E subfamily.</text>
</comment>
<dbReference type="GO" id="GO:0030244">
    <property type="term" value="P:cellulose biosynthetic process"/>
    <property type="evidence" value="ECO:0007669"/>
    <property type="project" value="InterPro"/>
</dbReference>
<dbReference type="Gene3D" id="3.90.550.10">
    <property type="entry name" value="Spore Coat Polysaccharide Biosynthesis Protein SpsA, Chain A"/>
    <property type="match status" value="2"/>
</dbReference>
<feature type="transmembrane region" description="Helical" evidence="14">
    <location>
        <begin position="731"/>
        <end position="751"/>
    </location>
</feature>
<feature type="transmembrane region" description="Helical" evidence="14">
    <location>
        <begin position="701"/>
        <end position="719"/>
    </location>
</feature>
<dbReference type="FunFam" id="3.90.550.10:FF:000112">
    <property type="entry name" value="Cellulose synthase-like protein E1"/>
    <property type="match status" value="1"/>
</dbReference>
<evidence type="ECO:0000256" key="3">
    <source>
        <dbReference type="ARBA" id="ARBA00022679"/>
    </source>
</evidence>
<keyword evidence="2" id="KW-0328">Glycosyltransferase</keyword>
<comment type="subcellular location">
    <subcellularLocation>
        <location evidence="1">Golgi apparatus membrane</location>
        <topology evidence="1">Multi-pass membrane protein</topology>
    </subcellularLocation>
</comment>
<comment type="function">
    <text evidence="9">Thought to be a Golgi-localized beta-glycan synthase that polymerize the backbones of noncellulosic polysaccharides (hemicelluloses) of plant cell wall.</text>
</comment>
<dbReference type="GO" id="GO:0016760">
    <property type="term" value="F:cellulose synthase (UDP-forming) activity"/>
    <property type="evidence" value="ECO:0007669"/>
    <property type="project" value="InterPro"/>
</dbReference>
<gene>
    <name evidence="16" type="primary">LOC109705161</name>
</gene>
<dbReference type="Pfam" id="PF03552">
    <property type="entry name" value="Cellulose_synt"/>
    <property type="match status" value="2"/>
</dbReference>
<feature type="transmembrane region" description="Helical" evidence="14">
    <location>
        <begin position="661"/>
        <end position="689"/>
    </location>
</feature>
<dbReference type="FunFam" id="3.90.550.10:FF:000138">
    <property type="entry name" value="Cellulose synthase isolog"/>
    <property type="match status" value="1"/>
</dbReference>
<feature type="binding site" evidence="13">
    <location>
        <position position="302"/>
    </location>
    <ligand>
        <name>Mn(2+)</name>
        <dbReference type="ChEBI" id="CHEBI:29035"/>
    </ligand>
</feature>
<evidence type="ECO:0000256" key="6">
    <source>
        <dbReference type="ARBA" id="ARBA00023034"/>
    </source>
</evidence>
<keyword evidence="8" id="KW-0961">Cell wall biogenesis/degradation</keyword>
<dbReference type="RefSeq" id="XP_020081497.1">
    <property type="nucleotide sequence ID" value="XM_020225908.1"/>
</dbReference>
<evidence type="ECO:0000256" key="5">
    <source>
        <dbReference type="ARBA" id="ARBA00022989"/>
    </source>
</evidence>
<protein>
    <submittedName>
        <fullName evidence="16">Cellulose synthase-like protein E6 isoform X1</fullName>
    </submittedName>
</protein>
<dbReference type="InterPro" id="IPR005150">
    <property type="entry name" value="Cellulose_synth"/>
</dbReference>
<feature type="transmembrane region" description="Helical" evidence="14">
    <location>
        <begin position="66"/>
        <end position="84"/>
    </location>
</feature>
<accession>A0A6P5EE20</accession>
<evidence type="ECO:0000256" key="13">
    <source>
        <dbReference type="PIRSR" id="PIRSR605150-3"/>
    </source>
</evidence>
<evidence type="ECO:0000256" key="10">
    <source>
        <dbReference type="ARBA" id="ARBA00060766"/>
    </source>
</evidence>
<dbReference type="AlphaFoldDB" id="A0A6P5EE20"/>
<dbReference type="PANTHER" id="PTHR13301">
    <property type="entry name" value="X-BOX TRANSCRIPTION FACTOR-RELATED"/>
    <property type="match status" value="1"/>
</dbReference>
<keyword evidence="7 14" id="KW-0472">Membrane</keyword>
<keyword evidence="4 14" id="KW-0812">Transmembrane</keyword>
<keyword evidence="6" id="KW-0333">Golgi apparatus</keyword>
<feature type="binding site" evidence="13">
    <location>
        <position position="326"/>
    </location>
    <ligand>
        <name>Mn(2+)</name>
        <dbReference type="ChEBI" id="CHEBI:29035"/>
    </ligand>
</feature>
<dbReference type="SUPFAM" id="SSF53448">
    <property type="entry name" value="Nucleotide-diphospho-sugar transferases"/>
    <property type="match status" value="1"/>
</dbReference>
<dbReference type="GO" id="GO:0000139">
    <property type="term" value="C:Golgi membrane"/>
    <property type="evidence" value="ECO:0007669"/>
    <property type="project" value="UniProtKB-SubCell"/>
</dbReference>
<dbReference type="InterPro" id="IPR029044">
    <property type="entry name" value="Nucleotide-diphossugar_trans"/>
</dbReference>
<reference evidence="16" key="2">
    <citation type="submission" date="2025-08" db="UniProtKB">
        <authorList>
            <consortium name="RefSeq"/>
        </authorList>
    </citation>
    <scope>IDENTIFICATION</scope>
    <source>
        <tissue evidence="16">Leaf</tissue>
    </source>
</reference>
<name>A0A6P5EE20_ANACO</name>
<evidence type="ECO:0000256" key="9">
    <source>
        <dbReference type="ARBA" id="ARBA00037405"/>
    </source>
</evidence>
<evidence type="ECO:0000256" key="14">
    <source>
        <dbReference type="SAM" id="Phobius"/>
    </source>
</evidence>
<evidence type="ECO:0000313" key="15">
    <source>
        <dbReference type="Proteomes" id="UP000515123"/>
    </source>
</evidence>
<evidence type="ECO:0000256" key="7">
    <source>
        <dbReference type="ARBA" id="ARBA00023136"/>
    </source>
</evidence>
<evidence type="ECO:0000256" key="4">
    <source>
        <dbReference type="ARBA" id="ARBA00022692"/>
    </source>
</evidence>
<keyword evidence="5 14" id="KW-1133">Transmembrane helix</keyword>
<keyword evidence="3" id="KW-0808">Transferase</keyword>
<sequence>MGSSSNSNGPLFVTEEAKGRGCYKVFASSMLVGILLIWFYRATHHTVILVGGGGGGGGEEEEGMRWARIGLFMAELWFGFYWILTQSVRWNPIRRSTSKDKLAQRYGSDMPGVDIFVCTADPHAEPPSLVVSTVLSVMAYDYPPEKLNVYLSDDGGSVLTFYALWEAARFAKHWLPFCRKYNVEPRSPAAYFSPLDAPQDSCSGGNGDAAAKEWSSVKDLYEEMANRIDSAVTLGKIPEEVKAYHKGFSEWNFSISPKDHHPIVQIMIDGKDANAVDNTAVRLPTLVYMAREKRPRYHHNFKAGAMNALIRVSSVVSNSPIILNVDCDMYSNNSESIKDALCFFLDEERGQNIGYVQYPQNYNNITQSDLYGNSLTVINEVELPGLDYWGGPLYIGTGCFHRREILCGRRYSRDYKEDWRRGAQRQAGESVEKLEERAKPLATCTYELNTQWGNEIGLKYGCAVEDVITGLLIQCRGWKSIYFNPPRKGFLGVAPTTMAQTLLQHKRWSEGNLQIFLSKHCPFLLGHGKIRLGLQMGYSIYGLWGPNSFPTLYYVAVPSLALLRGISLFPKVTSLWFIPFTYVMVARHIYSLVEALRCGCTFNGWWNGQRMWMIRRVTSYLYGTIDTVVKMLGLSKMAFAITTKVSDEDASKRYEQDVMEFGYSSPMLVIISTVALLNIVCLVGGLFRLVLGWGVAAWDAYLIQVILCGMIVAINMPIYDALFFRKDKGNIPPSVTFTSLAFVLLLCAIPLM</sequence>
<evidence type="ECO:0000256" key="2">
    <source>
        <dbReference type="ARBA" id="ARBA00022676"/>
    </source>
</evidence>
<evidence type="ECO:0000256" key="8">
    <source>
        <dbReference type="ARBA" id="ARBA00023316"/>
    </source>
</evidence>
<keyword evidence="15" id="KW-1185">Reference proteome</keyword>
<dbReference type="GeneID" id="109705161"/>
<feature type="active site" evidence="11">
    <location>
        <position position="154"/>
    </location>
</feature>
<proteinExistence type="inferred from homology"/>
<evidence type="ECO:0000256" key="11">
    <source>
        <dbReference type="PIRSR" id="PIRSR605150-1"/>
    </source>
</evidence>
<feature type="binding site" evidence="12">
    <location>
        <position position="154"/>
    </location>
    <ligand>
        <name>UDP-alpha-D-glucose</name>
        <dbReference type="ChEBI" id="CHEBI:58885"/>
    </ligand>
</feature>